<dbReference type="GO" id="GO:0008270">
    <property type="term" value="F:zinc ion binding"/>
    <property type="evidence" value="ECO:0007669"/>
    <property type="project" value="InterPro"/>
</dbReference>
<evidence type="ECO:0000256" key="3">
    <source>
        <dbReference type="ARBA" id="ARBA00023015"/>
    </source>
</evidence>
<keyword evidence="1" id="KW-0479">Metal-binding</keyword>
<proteinExistence type="predicted"/>
<feature type="region of interest" description="Disordered" evidence="7">
    <location>
        <begin position="53"/>
        <end position="75"/>
    </location>
</feature>
<feature type="domain" description="Zn(2)-C6 fungal-type" evidence="8">
    <location>
        <begin position="14"/>
        <end position="44"/>
    </location>
</feature>
<dbReference type="PROSITE" id="PS50048">
    <property type="entry name" value="ZN2_CY6_FUNGAL_2"/>
    <property type="match status" value="1"/>
</dbReference>
<comment type="caution">
    <text evidence="9">The sequence shown here is derived from an EMBL/GenBank/DDBJ whole genome shotgun (WGS) entry which is preliminary data.</text>
</comment>
<dbReference type="InterPro" id="IPR036864">
    <property type="entry name" value="Zn2-C6_fun-type_DNA-bd_sf"/>
</dbReference>
<reference evidence="9 10" key="1">
    <citation type="submission" date="2016-12" db="EMBL/GenBank/DDBJ databases">
        <title>The genomes of Aspergillus section Nigri reveals drivers in fungal speciation.</title>
        <authorList>
            <consortium name="DOE Joint Genome Institute"/>
            <person name="Vesth T.C."/>
            <person name="Nybo J."/>
            <person name="Theobald S."/>
            <person name="Brandl J."/>
            <person name="Frisvad J.C."/>
            <person name="Nielsen K.F."/>
            <person name="Lyhne E.K."/>
            <person name="Kogle M.E."/>
            <person name="Kuo A."/>
            <person name="Riley R."/>
            <person name="Clum A."/>
            <person name="Nolan M."/>
            <person name="Lipzen A."/>
            <person name="Salamov A."/>
            <person name="Henrissat B."/>
            <person name="Wiebenga A."/>
            <person name="De Vries R.P."/>
            <person name="Grigoriev I.V."/>
            <person name="Mortensen U.H."/>
            <person name="Andersen M.R."/>
            <person name="Baker S.E."/>
        </authorList>
    </citation>
    <scope>NUCLEOTIDE SEQUENCE [LARGE SCALE GENOMIC DNA]</scope>
    <source>
        <strain evidence="9 10">CBS 115572</strain>
    </source>
</reference>
<dbReference type="Pfam" id="PF00172">
    <property type="entry name" value="Zn_clus"/>
    <property type="match status" value="1"/>
</dbReference>
<evidence type="ECO:0000256" key="4">
    <source>
        <dbReference type="ARBA" id="ARBA00023125"/>
    </source>
</evidence>
<evidence type="ECO:0000256" key="2">
    <source>
        <dbReference type="ARBA" id="ARBA00022833"/>
    </source>
</evidence>
<dbReference type="OrthoDB" id="4216928at2759"/>
<keyword evidence="6" id="KW-0539">Nucleus</keyword>
<keyword evidence="5" id="KW-0804">Transcription</keyword>
<sequence>MAPDIPRPPTLRRSCQACARGKRRCDQRWPRCTRCQTRRIDCEYVNIPLTVGSDRSSSPERTTAPTLQLTRKRPSTPSIHLPLPLEITKGYSQNIIAFLVSGMRSYPSSFASNMKTHFIHPDLWPHPSSPPSQIRDIHALCKLHTTTNSATLLPLIKQKSSSLLRQINHTTSFEEMLATAQALLLAQCMLILAEDDPATARYSESISTMLFNLGQKLWQQAPVQLPGSLSPRRAWLFAESVRRTIIVGFILRSVYSLKKRNYSVRTPFVDSLPFDVRTSLWDQDTQGWNTGVGESLDFMVSLHQYSSMMEQGMIHGISDFGGLILAACKGRAVAGLPYPPARGYKVY</sequence>
<dbReference type="PANTHER" id="PTHR47660">
    <property type="entry name" value="TRANSCRIPTION FACTOR WITH C2H2 AND ZN(2)-CYS(6) DNA BINDING DOMAIN (EUROFUNG)-RELATED-RELATED"/>
    <property type="match status" value="1"/>
</dbReference>
<dbReference type="SMART" id="SM00066">
    <property type="entry name" value="GAL4"/>
    <property type="match status" value="1"/>
</dbReference>
<dbReference type="GO" id="GO:0000981">
    <property type="term" value="F:DNA-binding transcription factor activity, RNA polymerase II-specific"/>
    <property type="evidence" value="ECO:0007669"/>
    <property type="project" value="InterPro"/>
</dbReference>
<evidence type="ECO:0000259" key="8">
    <source>
        <dbReference type="PROSITE" id="PS50048"/>
    </source>
</evidence>
<dbReference type="PROSITE" id="PS00463">
    <property type="entry name" value="ZN2_CY6_FUNGAL_1"/>
    <property type="match status" value="1"/>
</dbReference>
<dbReference type="EMBL" id="MSFK01000028">
    <property type="protein sequence ID" value="PWY76146.1"/>
    <property type="molecule type" value="Genomic_DNA"/>
</dbReference>
<evidence type="ECO:0000256" key="1">
    <source>
        <dbReference type="ARBA" id="ARBA00022723"/>
    </source>
</evidence>
<keyword evidence="3" id="KW-0805">Transcription regulation</keyword>
<dbReference type="CDD" id="cd00067">
    <property type="entry name" value="GAL4"/>
    <property type="match status" value="1"/>
</dbReference>
<keyword evidence="10" id="KW-1185">Reference proteome</keyword>
<evidence type="ECO:0000256" key="7">
    <source>
        <dbReference type="SAM" id="MobiDB-lite"/>
    </source>
</evidence>
<dbReference type="Gene3D" id="4.10.240.10">
    <property type="entry name" value="Zn(2)-C6 fungal-type DNA-binding domain"/>
    <property type="match status" value="1"/>
</dbReference>
<dbReference type="AlphaFoldDB" id="A0A317VP70"/>
<name>A0A317VP70_9EURO</name>
<dbReference type="InterPro" id="IPR001138">
    <property type="entry name" value="Zn2Cys6_DnaBD"/>
</dbReference>
<evidence type="ECO:0000256" key="5">
    <source>
        <dbReference type="ARBA" id="ARBA00023163"/>
    </source>
</evidence>
<organism evidence="9 10">
    <name type="scientific">Aspergillus sclerotioniger CBS 115572</name>
    <dbReference type="NCBI Taxonomy" id="1450535"/>
    <lineage>
        <taxon>Eukaryota</taxon>
        <taxon>Fungi</taxon>
        <taxon>Dikarya</taxon>
        <taxon>Ascomycota</taxon>
        <taxon>Pezizomycotina</taxon>
        <taxon>Eurotiomycetes</taxon>
        <taxon>Eurotiomycetidae</taxon>
        <taxon>Eurotiales</taxon>
        <taxon>Aspergillaceae</taxon>
        <taxon>Aspergillus</taxon>
        <taxon>Aspergillus subgen. Circumdati</taxon>
    </lineage>
</organism>
<dbReference type="GeneID" id="37108289"/>
<evidence type="ECO:0000313" key="10">
    <source>
        <dbReference type="Proteomes" id="UP000246702"/>
    </source>
</evidence>
<feature type="compositionally biased region" description="Polar residues" evidence="7">
    <location>
        <begin position="53"/>
        <end position="69"/>
    </location>
</feature>
<dbReference type="STRING" id="1450535.A0A317VP70"/>
<keyword evidence="2" id="KW-0862">Zinc</keyword>
<dbReference type="RefSeq" id="XP_025464143.1">
    <property type="nucleotide sequence ID" value="XM_025606146.1"/>
</dbReference>
<evidence type="ECO:0000256" key="6">
    <source>
        <dbReference type="ARBA" id="ARBA00023242"/>
    </source>
</evidence>
<protein>
    <recommendedName>
        <fullName evidence="8">Zn(2)-C6 fungal-type domain-containing protein</fullName>
    </recommendedName>
</protein>
<dbReference type="Proteomes" id="UP000246702">
    <property type="component" value="Unassembled WGS sequence"/>
</dbReference>
<gene>
    <name evidence="9" type="ORF">BO94DRAFT_209562</name>
</gene>
<dbReference type="SUPFAM" id="SSF57701">
    <property type="entry name" value="Zn2/Cys6 DNA-binding domain"/>
    <property type="match status" value="1"/>
</dbReference>
<evidence type="ECO:0000313" key="9">
    <source>
        <dbReference type="EMBL" id="PWY76146.1"/>
    </source>
</evidence>
<dbReference type="GO" id="GO:0003677">
    <property type="term" value="F:DNA binding"/>
    <property type="evidence" value="ECO:0007669"/>
    <property type="project" value="UniProtKB-KW"/>
</dbReference>
<accession>A0A317VP70</accession>
<dbReference type="GO" id="GO:0009893">
    <property type="term" value="P:positive regulation of metabolic process"/>
    <property type="evidence" value="ECO:0007669"/>
    <property type="project" value="UniProtKB-ARBA"/>
</dbReference>
<keyword evidence="4" id="KW-0238">DNA-binding</keyword>